<dbReference type="InterPro" id="IPR043129">
    <property type="entry name" value="ATPase_NBD"/>
</dbReference>
<evidence type="ECO:0000313" key="2">
    <source>
        <dbReference type="EMBL" id="VEU82798.1"/>
    </source>
</evidence>
<name>A0A449BK22_9MOLU</name>
<keyword evidence="3" id="KW-1185">Reference proteome</keyword>
<protein>
    <recommendedName>
        <fullName evidence="4">Transcriptional regulator</fullName>
    </recommendedName>
</protein>
<dbReference type="Pfam" id="PF00480">
    <property type="entry name" value="ROK"/>
    <property type="match status" value="1"/>
</dbReference>
<dbReference type="PANTHER" id="PTHR18964:SF149">
    <property type="entry name" value="BIFUNCTIONAL UDP-N-ACETYLGLUCOSAMINE 2-EPIMERASE_N-ACETYLMANNOSAMINE KINASE"/>
    <property type="match status" value="1"/>
</dbReference>
<dbReference type="STRING" id="1408416.GCA_000702765_00260"/>
<evidence type="ECO:0000313" key="3">
    <source>
        <dbReference type="Proteomes" id="UP000290909"/>
    </source>
</evidence>
<organism evidence="2 3">
    <name type="scientific">Acholeplasma hippikon</name>
    <dbReference type="NCBI Taxonomy" id="264636"/>
    <lineage>
        <taxon>Bacteria</taxon>
        <taxon>Bacillati</taxon>
        <taxon>Mycoplasmatota</taxon>
        <taxon>Mollicutes</taxon>
        <taxon>Acholeplasmatales</taxon>
        <taxon>Acholeplasmataceae</taxon>
        <taxon>Acholeplasma</taxon>
    </lineage>
</organism>
<evidence type="ECO:0000256" key="1">
    <source>
        <dbReference type="ARBA" id="ARBA00006479"/>
    </source>
</evidence>
<dbReference type="EMBL" id="LR215050">
    <property type="protein sequence ID" value="VEU82798.1"/>
    <property type="molecule type" value="Genomic_DNA"/>
</dbReference>
<dbReference type="KEGG" id="ahk:NCTC10172_00822"/>
<proteinExistence type="inferred from homology"/>
<accession>A0A449BK22</accession>
<dbReference type="PANTHER" id="PTHR18964">
    <property type="entry name" value="ROK (REPRESSOR, ORF, KINASE) FAMILY"/>
    <property type="match status" value="1"/>
</dbReference>
<dbReference type="Proteomes" id="UP000290909">
    <property type="component" value="Chromosome"/>
</dbReference>
<dbReference type="AlphaFoldDB" id="A0A449BK22"/>
<dbReference type="RefSeq" id="WP_035368419.1">
    <property type="nucleotide sequence ID" value="NZ_LR215050.1"/>
</dbReference>
<dbReference type="SUPFAM" id="SSF53067">
    <property type="entry name" value="Actin-like ATPase domain"/>
    <property type="match status" value="1"/>
</dbReference>
<comment type="similarity">
    <text evidence="1">Belongs to the ROK (NagC/XylR) family.</text>
</comment>
<sequence length="452" mass="50569">MNIPVRPLKLDPKYAPAVLFFREFKANALKEGYDNLSVVVERNDGNSECFDTIIFKDEKHFDENLFYVERLVKSLLWIYGGYKVTIVGNKKIYEALKEIYANKERTFDAKFMTRVYEQPFEVLHATAKPEIKQNYQSIGKNLDGYRIGFDAGGSDMKVSAVVNGEPIFSEEIVWFPKLNSDPEYHKKYIREAIMLAKSKMPRLDAIGVSSAGVYVNNQAKVASLFIQVPDEAFDKHIKNIYIDIANELNVPIEVANDGDVTALAGAMSLEKNNLLGIAMGTSEAAGYINHEGNITGWINELAFVPVDFQANGPVDEWSGDFGCGLKYFSQDAVIRLAETCGITFPHDMPLAERLKVVQKLGPESEVYQDIFQTIGTYLGYTLAYYSEFYEIENVLLLGRVTSGEGGNIIVDYAKKTLKENFADLGEKIEISLPDEKARRVGQSVAAASLVKL</sequence>
<gene>
    <name evidence="2" type="ORF">NCTC10172_00822</name>
</gene>
<dbReference type="Gene3D" id="3.30.420.40">
    <property type="match status" value="2"/>
</dbReference>
<dbReference type="InterPro" id="IPR000600">
    <property type="entry name" value="ROK"/>
</dbReference>
<reference evidence="2 3" key="1">
    <citation type="submission" date="2019-01" db="EMBL/GenBank/DDBJ databases">
        <authorList>
            <consortium name="Pathogen Informatics"/>
        </authorList>
    </citation>
    <scope>NUCLEOTIDE SEQUENCE [LARGE SCALE GENOMIC DNA]</scope>
    <source>
        <strain evidence="2 3">NCTC10172</strain>
    </source>
</reference>
<evidence type="ECO:0008006" key="4">
    <source>
        <dbReference type="Google" id="ProtNLM"/>
    </source>
</evidence>